<evidence type="ECO:0000313" key="4">
    <source>
        <dbReference type="EnsemblMetazoa" id="PHUM326250-PA"/>
    </source>
</evidence>
<dbReference type="EnsemblMetazoa" id="PHUM326250-RA">
    <property type="protein sequence ID" value="PHUM326250-PA"/>
    <property type="gene ID" value="PHUM326250"/>
</dbReference>
<gene>
    <name evidence="4" type="primary">8236163</name>
    <name evidence="3" type="ORF">Phum_PHUM326250</name>
</gene>
<dbReference type="eggNOG" id="ENOG502T94B">
    <property type="taxonomic scope" value="Eukaryota"/>
</dbReference>
<dbReference type="GeneID" id="8236163"/>
<dbReference type="InParanoid" id="E0VN21"/>
<keyword evidence="2" id="KW-1133">Transmembrane helix</keyword>
<evidence type="ECO:0000256" key="2">
    <source>
        <dbReference type="SAM" id="Phobius"/>
    </source>
</evidence>
<dbReference type="AlphaFoldDB" id="E0VN21"/>
<dbReference type="KEGG" id="phu:Phum_PHUM326250"/>
<feature type="compositionally biased region" description="Low complexity" evidence="1">
    <location>
        <begin position="398"/>
        <end position="423"/>
    </location>
</feature>
<dbReference type="HOGENOM" id="CLU_571491_0_0_1"/>
<keyword evidence="5" id="KW-1185">Reference proteome</keyword>
<evidence type="ECO:0000313" key="5">
    <source>
        <dbReference type="Proteomes" id="UP000009046"/>
    </source>
</evidence>
<feature type="compositionally biased region" description="Polar residues" evidence="1">
    <location>
        <begin position="424"/>
        <end position="433"/>
    </location>
</feature>
<sequence length="478" mass="52176">MPRLIGLTLGGGLLIFASVLSDAFFERPRRSSSHLINDSFDTKISSPSNLFDYKYGWSFFAAGAAFFMSELAAVLSISAYIRRFPTVEEMVRVTVPGAERRLKERNGLAGEYLVEHQNKYQRHEPDTSGSKCYSKTEILTSKSQHDNEGIEGIENSILFTKPAPDICASNSGMTPEDVITFTNPPLVSSSIISAQEGTYCLRSSEPPYLLNESNTFAVDGNSIIKNSSLAGQTVPIVLMNSSSSSSNNHNNRFLSSSPSFVYAPPPINKKEKLNYKNSITEENGASCCLGKTELRQHAVNTLPSKRFHRHNCVRQQQTTTETSSHIDRELLTGNQFIEVEDRRMPPPPRRFDCGLSHMSPELDTSSSSNAACTYFETFHSDKSFIQPGILRTPLDMPGTSSTTSSSSGGTSSGMTVTTGSSISNSSRMTNFQTSSSSSSSSEKKKKKGVTIGNVFSTLDTFETNASENLDLFDSGSAV</sequence>
<dbReference type="EMBL" id="DS235332">
    <property type="protein sequence ID" value="EEB14787.1"/>
    <property type="molecule type" value="Genomic_DNA"/>
</dbReference>
<organism>
    <name type="scientific">Pediculus humanus subsp. corporis</name>
    <name type="common">Body louse</name>
    <dbReference type="NCBI Taxonomy" id="121224"/>
    <lineage>
        <taxon>Eukaryota</taxon>
        <taxon>Metazoa</taxon>
        <taxon>Ecdysozoa</taxon>
        <taxon>Arthropoda</taxon>
        <taxon>Hexapoda</taxon>
        <taxon>Insecta</taxon>
        <taxon>Pterygota</taxon>
        <taxon>Neoptera</taxon>
        <taxon>Paraneoptera</taxon>
        <taxon>Psocodea</taxon>
        <taxon>Troctomorpha</taxon>
        <taxon>Phthiraptera</taxon>
        <taxon>Anoplura</taxon>
        <taxon>Pediculidae</taxon>
        <taxon>Pediculus</taxon>
    </lineage>
</organism>
<dbReference type="VEuPathDB" id="VectorBase:PHUM326250"/>
<proteinExistence type="predicted"/>
<dbReference type="Proteomes" id="UP000009046">
    <property type="component" value="Unassembled WGS sequence"/>
</dbReference>
<dbReference type="RefSeq" id="XP_002427525.1">
    <property type="nucleotide sequence ID" value="XM_002427480.1"/>
</dbReference>
<evidence type="ECO:0000256" key="1">
    <source>
        <dbReference type="SAM" id="MobiDB-lite"/>
    </source>
</evidence>
<protein>
    <submittedName>
        <fullName evidence="3 4">Uncharacterized protein</fullName>
    </submittedName>
</protein>
<reference evidence="3" key="1">
    <citation type="submission" date="2007-04" db="EMBL/GenBank/DDBJ databases">
        <title>Annotation of Pediculus humanus corporis strain USDA.</title>
        <authorList>
            <person name="Kirkness E."/>
            <person name="Hannick L."/>
            <person name="Hass B."/>
            <person name="Bruggner R."/>
            <person name="Lawson D."/>
            <person name="Bidwell S."/>
            <person name="Joardar V."/>
            <person name="Caler E."/>
            <person name="Walenz B."/>
            <person name="Inman J."/>
            <person name="Schobel S."/>
            <person name="Galinsky K."/>
            <person name="Amedeo P."/>
            <person name="Strausberg R."/>
        </authorList>
    </citation>
    <scope>NUCLEOTIDE SEQUENCE</scope>
    <source>
        <strain evidence="3">USDA</strain>
    </source>
</reference>
<dbReference type="EMBL" id="AAZO01003790">
    <property type="status" value="NOT_ANNOTATED_CDS"/>
    <property type="molecule type" value="Genomic_DNA"/>
</dbReference>
<dbReference type="CTD" id="8236163"/>
<feature type="transmembrane region" description="Helical" evidence="2">
    <location>
        <begin position="55"/>
        <end position="81"/>
    </location>
</feature>
<reference evidence="4" key="3">
    <citation type="submission" date="2020-05" db="UniProtKB">
        <authorList>
            <consortium name="EnsemblMetazoa"/>
        </authorList>
    </citation>
    <scope>IDENTIFICATION</scope>
    <source>
        <strain evidence="4">USDA</strain>
    </source>
</reference>
<accession>E0VN21</accession>
<name>E0VN21_PEDHC</name>
<keyword evidence="2" id="KW-0472">Membrane</keyword>
<reference evidence="3" key="2">
    <citation type="submission" date="2007-04" db="EMBL/GenBank/DDBJ databases">
        <title>The genome of the human body louse.</title>
        <authorList>
            <consortium name="The Human Body Louse Genome Consortium"/>
            <person name="Kirkness E."/>
            <person name="Walenz B."/>
            <person name="Hass B."/>
            <person name="Bruggner R."/>
            <person name="Strausberg R."/>
        </authorList>
    </citation>
    <scope>NUCLEOTIDE SEQUENCE</scope>
    <source>
        <strain evidence="3">USDA</strain>
    </source>
</reference>
<dbReference type="Gene3D" id="1.20.140.150">
    <property type="match status" value="1"/>
</dbReference>
<dbReference type="OrthoDB" id="8186267at2759"/>
<feature type="region of interest" description="Disordered" evidence="1">
    <location>
        <begin position="389"/>
        <end position="448"/>
    </location>
</feature>
<evidence type="ECO:0000313" key="3">
    <source>
        <dbReference type="EMBL" id="EEB14787.1"/>
    </source>
</evidence>
<keyword evidence="2" id="KW-0812">Transmembrane</keyword>